<keyword evidence="4" id="KW-1185">Reference proteome</keyword>
<accession>A0A485LD53</accession>
<sequence>MKVPDEALLRSRSKAPLDQVHVLYLCGCSLDGVANIASCAQLHSVYLQQNRLMDLSGLAPLRNLWHVNLAQNPKLHDLTPLAEFSALGFLSLEHCDVTFDDLAVLRDTHLIDLRLAGNPALVDDDSLAVYRLKTAALLPNLWTLDGHYITHDHRLVAHEQFGTFVALVTEHSTDRFGATAATWRVMDRPNRHAAHVADVVAHQPTQRLLRESYRLKALLDLYAGLASHFHANVNLAPPKAKAMTTEAWPRVAIASLLHLPPRARLNLAILLAARLDFPSIPAFVLSDALTINLLGHMDASDVAAVLDAPPYVATGLLFLLGEQSHVDNLSLPENDRKLWASLPVVFSAFVASAAPRDDDMLFARRCCYAVILLSRSPNFPAIASDASTVTNAVYVALLPLLEKAKMRIQDMFPDGSNGGGPSSWMGCQRKIDGILGGKPSQLPWNNAAPGADDQRDANLSRRYDRPWASTSALPTVADAADEPTTDLTSCDDNDVSSPPPNRSVKPGEWVQVRPRQFVPVVRVSATHVVLATFKGQDDAPWHGSSVITLDRLVRTSANVWKLIASSSKSSKATAPLHRQPHGYHKLGVPRDVGVPNLELSASDVAQASTQHASPLNKSVQLFSANAAAHANYVLAPQQIVHAQNYWMEKLHPETNQAWSHIAAAAPAFEAQGVVVQPRPLGPVRHVANALLAMAVKEDEGEPEASDDSDADHGEDGLSEMMKLQRDMASLLGKPMDATIEDVPFFVTTGGGSGAPPPDPGDAGASAKHKTGKQRPRAFDIAPDELAALHQAAAPARKAGYRPW</sequence>
<dbReference type="EMBL" id="CAADRA010006461">
    <property type="protein sequence ID" value="VFT95787.1"/>
    <property type="molecule type" value="Genomic_DNA"/>
</dbReference>
<dbReference type="PANTHER" id="PTHR46759">
    <property type="entry name" value="LEUCINE-RICH REPEAT-CONTAINING PROTEIN 72"/>
    <property type="match status" value="1"/>
</dbReference>
<name>A0A485LD53_9STRA</name>
<dbReference type="PROSITE" id="PS51450">
    <property type="entry name" value="LRR"/>
    <property type="match status" value="1"/>
</dbReference>
<dbReference type="AlphaFoldDB" id="A0A485LD53"/>
<dbReference type="OrthoDB" id="5954088at2759"/>
<feature type="region of interest" description="Disordered" evidence="1">
    <location>
        <begin position="747"/>
        <end position="778"/>
    </location>
</feature>
<dbReference type="SUPFAM" id="SSF52058">
    <property type="entry name" value="L domain-like"/>
    <property type="match status" value="1"/>
</dbReference>
<feature type="region of interest" description="Disordered" evidence="1">
    <location>
        <begin position="438"/>
        <end position="457"/>
    </location>
</feature>
<proteinExistence type="predicted"/>
<dbReference type="PANTHER" id="PTHR46759:SF2">
    <property type="match status" value="1"/>
</dbReference>
<evidence type="ECO:0000313" key="3">
    <source>
        <dbReference type="EMBL" id="VFT95787.1"/>
    </source>
</evidence>
<reference evidence="2" key="2">
    <citation type="submission" date="2019-06" db="EMBL/GenBank/DDBJ databases">
        <title>Genomics analysis of Aphanomyces spp. identifies a new class of oomycete effector associated with host adaptation.</title>
        <authorList>
            <person name="Gaulin E."/>
        </authorList>
    </citation>
    <scope>NUCLEOTIDE SEQUENCE</scope>
    <source>
        <strain evidence="2">CBS 578.67</strain>
    </source>
</reference>
<evidence type="ECO:0000256" key="1">
    <source>
        <dbReference type="SAM" id="MobiDB-lite"/>
    </source>
</evidence>
<reference evidence="3 4" key="1">
    <citation type="submission" date="2019-03" db="EMBL/GenBank/DDBJ databases">
        <authorList>
            <person name="Gaulin E."/>
            <person name="Dumas B."/>
        </authorList>
    </citation>
    <scope>NUCLEOTIDE SEQUENCE [LARGE SCALE GENOMIC DNA]</scope>
    <source>
        <strain evidence="3">CBS 568.67</strain>
    </source>
</reference>
<evidence type="ECO:0000313" key="4">
    <source>
        <dbReference type="Proteomes" id="UP000332933"/>
    </source>
</evidence>
<dbReference type="InterPro" id="IPR032675">
    <property type="entry name" value="LRR_dom_sf"/>
</dbReference>
<dbReference type="Proteomes" id="UP000332933">
    <property type="component" value="Unassembled WGS sequence"/>
</dbReference>
<protein>
    <submittedName>
        <fullName evidence="3">Aste57867_19062 protein</fullName>
    </submittedName>
</protein>
<feature type="compositionally biased region" description="Acidic residues" evidence="1">
    <location>
        <begin position="479"/>
        <end position="494"/>
    </location>
</feature>
<evidence type="ECO:0000313" key="2">
    <source>
        <dbReference type="EMBL" id="KAF0689505.1"/>
    </source>
</evidence>
<feature type="region of interest" description="Disordered" evidence="1">
    <location>
        <begin position="471"/>
        <end position="506"/>
    </location>
</feature>
<gene>
    <name evidence="3" type="primary">Aste57867_19062</name>
    <name evidence="2" type="ORF">As57867_018998</name>
    <name evidence="3" type="ORF">ASTE57867_19062</name>
</gene>
<organism evidence="3 4">
    <name type="scientific">Aphanomyces stellatus</name>
    <dbReference type="NCBI Taxonomy" id="120398"/>
    <lineage>
        <taxon>Eukaryota</taxon>
        <taxon>Sar</taxon>
        <taxon>Stramenopiles</taxon>
        <taxon>Oomycota</taxon>
        <taxon>Saprolegniomycetes</taxon>
        <taxon>Saprolegniales</taxon>
        <taxon>Verrucalvaceae</taxon>
        <taxon>Aphanomyces</taxon>
    </lineage>
</organism>
<dbReference type="Gene3D" id="3.80.10.10">
    <property type="entry name" value="Ribonuclease Inhibitor"/>
    <property type="match status" value="1"/>
</dbReference>
<dbReference type="InterPro" id="IPR042655">
    <property type="entry name" value="LRC72"/>
</dbReference>
<dbReference type="EMBL" id="VJMH01006440">
    <property type="protein sequence ID" value="KAF0689505.1"/>
    <property type="molecule type" value="Genomic_DNA"/>
</dbReference>
<dbReference type="InterPro" id="IPR001611">
    <property type="entry name" value="Leu-rich_rpt"/>
</dbReference>
<feature type="compositionally biased region" description="Basic residues" evidence="1">
    <location>
        <begin position="766"/>
        <end position="775"/>
    </location>
</feature>